<dbReference type="PANTHER" id="PTHR30587">
    <property type="entry name" value="FLAGELLAR BIOSYNTHETIC PROTEIN FLIP"/>
    <property type="match status" value="1"/>
</dbReference>
<protein>
    <recommendedName>
        <fullName evidence="2 12">Flagellar biosynthetic protein FliP</fullName>
    </recommendedName>
</protein>
<feature type="transmembrane region" description="Helical" evidence="12">
    <location>
        <begin position="255"/>
        <end position="272"/>
    </location>
</feature>
<dbReference type="NCBIfam" id="NF009438">
    <property type="entry name" value="PRK12797.1"/>
    <property type="match status" value="1"/>
</dbReference>
<dbReference type="PRINTS" id="PR01302">
    <property type="entry name" value="TYPE3IMPPROT"/>
</dbReference>
<sequence length="276" mass="30250">MTRLPSPAQAAAPAQSKKELKRSLIRFFCALGIFVLLVCFLFSAGAYAAKFNISMDSGTDQGNSMGPLQVLILFAAIALAPTMLLMMTSFTRIIIVLSLLRNALGLQTTPPNQVLIGIALALTLFVMAPTLSEVNTKAVEPYTAGKITQSQALENAKKPLKVFMLKQTGVKELNMFLDLSGQKREIKKVEPNELLGLGFRVIMPAFVTSELKRAFTIGFLLFIPFMIIDMVVSSVLMSMGMVMLPPSMISLPFKLMLFVVVDGWGLIFDSLIKSFR</sequence>
<evidence type="ECO:0000256" key="11">
    <source>
        <dbReference type="ARBA" id="ARBA00023225"/>
    </source>
</evidence>
<keyword evidence="9 12" id="KW-0472">Membrane</keyword>
<dbReference type="AlphaFoldDB" id="A0AA97D8K2"/>
<keyword evidence="5 12" id="KW-0812">Transmembrane</keyword>
<evidence type="ECO:0000256" key="12">
    <source>
        <dbReference type="RuleBase" id="RU362069"/>
    </source>
</evidence>
<dbReference type="KEGG" id="carl:PXC00_08470"/>
<organism evidence="13 14">
    <name type="scientific">Caproicibacterium argilliputei</name>
    <dbReference type="NCBI Taxonomy" id="3030016"/>
    <lineage>
        <taxon>Bacteria</taxon>
        <taxon>Bacillati</taxon>
        <taxon>Bacillota</taxon>
        <taxon>Clostridia</taxon>
        <taxon>Eubacteriales</taxon>
        <taxon>Oscillospiraceae</taxon>
        <taxon>Caproicibacterium</taxon>
    </lineage>
</organism>
<proteinExistence type="inferred from homology"/>
<keyword evidence="13" id="KW-0966">Cell projection</keyword>
<dbReference type="RefSeq" id="WP_275843935.1">
    <property type="nucleotide sequence ID" value="NZ_CP135996.1"/>
</dbReference>
<feature type="transmembrane region" description="Helical" evidence="12">
    <location>
        <begin position="24"/>
        <end position="48"/>
    </location>
</feature>
<evidence type="ECO:0000313" key="14">
    <source>
        <dbReference type="Proteomes" id="UP001300604"/>
    </source>
</evidence>
<evidence type="ECO:0000256" key="1">
    <source>
        <dbReference type="ARBA" id="ARBA00006257"/>
    </source>
</evidence>
<name>A0AA97D8K2_9FIRM</name>
<gene>
    <name evidence="12 13" type="primary">fliP</name>
    <name evidence="13" type="ORF">PXC00_08470</name>
</gene>
<dbReference type="InterPro" id="IPR005838">
    <property type="entry name" value="T3SS_IM_P"/>
</dbReference>
<dbReference type="GO" id="GO:0009425">
    <property type="term" value="C:bacterial-type flagellum basal body"/>
    <property type="evidence" value="ECO:0007669"/>
    <property type="project" value="UniProtKB-SubCell"/>
</dbReference>
<reference evidence="13" key="1">
    <citation type="submission" date="2023-09" db="EMBL/GenBank/DDBJ databases">
        <authorList>
            <person name="Zeng C."/>
        </authorList>
    </citation>
    <scope>NUCLEOTIDE SEQUENCE</scope>
    <source>
        <strain evidence="13">ZCY20-5</strain>
    </source>
</reference>
<keyword evidence="6 12" id="KW-1005">Bacterial flagellum biogenesis</keyword>
<evidence type="ECO:0000256" key="2">
    <source>
        <dbReference type="ARBA" id="ARBA00021714"/>
    </source>
</evidence>
<keyword evidence="4 12" id="KW-1003">Cell membrane</keyword>
<evidence type="ECO:0000256" key="6">
    <source>
        <dbReference type="ARBA" id="ARBA00022795"/>
    </source>
</evidence>
<accession>A0AA97D8K2</accession>
<keyword evidence="7 12" id="KW-0653">Protein transport</keyword>
<evidence type="ECO:0000256" key="4">
    <source>
        <dbReference type="ARBA" id="ARBA00022475"/>
    </source>
</evidence>
<comment type="similarity">
    <text evidence="1 12">Belongs to the FliP/MopC/SpaP family.</text>
</comment>
<dbReference type="Proteomes" id="UP001300604">
    <property type="component" value="Chromosome"/>
</dbReference>
<evidence type="ECO:0000256" key="7">
    <source>
        <dbReference type="ARBA" id="ARBA00022927"/>
    </source>
</evidence>
<dbReference type="PROSITE" id="PS01061">
    <property type="entry name" value="FLIP_2"/>
    <property type="match status" value="1"/>
</dbReference>
<dbReference type="GO" id="GO:0009306">
    <property type="term" value="P:protein secretion"/>
    <property type="evidence" value="ECO:0007669"/>
    <property type="project" value="UniProtKB-UniRule"/>
</dbReference>
<comment type="function">
    <text evidence="12">Plays a role in the flagellum-specific transport system.</text>
</comment>
<dbReference type="InterPro" id="IPR005837">
    <property type="entry name" value="FliP"/>
</dbReference>
<dbReference type="GO" id="GO:0005886">
    <property type="term" value="C:plasma membrane"/>
    <property type="evidence" value="ECO:0007669"/>
    <property type="project" value="UniProtKB-SubCell"/>
</dbReference>
<evidence type="ECO:0000256" key="10">
    <source>
        <dbReference type="ARBA" id="ARBA00023143"/>
    </source>
</evidence>
<dbReference type="EMBL" id="CP135996">
    <property type="protein sequence ID" value="WOC31259.1"/>
    <property type="molecule type" value="Genomic_DNA"/>
</dbReference>
<dbReference type="GO" id="GO:0044781">
    <property type="term" value="P:bacterial-type flagellum organization"/>
    <property type="evidence" value="ECO:0007669"/>
    <property type="project" value="UniProtKB-UniRule"/>
</dbReference>
<evidence type="ECO:0000256" key="8">
    <source>
        <dbReference type="ARBA" id="ARBA00022989"/>
    </source>
</evidence>
<evidence type="ECO:0000256" key="3">
    <source>
        <dbReference type="ARBA" id="ARBA00022448"/>
    </source>
</evidence>
<dbReference type="PANTHER" id="PTHR30587:SF0">
    <property type="entry name" value="FLAGELLAR BIOSYNTHETIC PROTEIN FLIP"/>
    <property type="match status" value="1"/>
</dbReference>
<keyword evidence="14" id="KW-1185">Reference proteome</keyword>
<keyword evidence="13" id="KW-0282">Flagellum</keyword>
<keyword evidence="8 12" id="KW-1133">Transmembrane helix</keyword>
<evidence type="ECO:0000256" key="9">
    <source>
        <dbReference type="ARBA" id="ARBA00023136"/>
    </source>
</evidence>
<keyword evidence="3 12" id="KW-0813">Transport</keyword>
<dbReference type="Pfam" id="PF00813">
    <property type="entry name" value="FliP"/>
    <property type="match status" value="1"/>
</dbReference>
<feature type="transmembrane region" description="Helical" evidence="12">
    <location>
        <begin position="68"/>
        <end position="100"/>
    </location>
</feature>
<keyword evidence="11 12" id="KW-1006">Bacterial flagellum protein export</keyword>
<dbReference type="NCBIfam" id="TIGR01103">
    <property type="entry name" value="fliP"/>
    <property type="match status" value="1"/>
</dbReference>
<feature type="transmembrane region" description="Helical" evidence="12">
    <location>
        <begin position="218"/>
        <end position="243"/>
    </location>
</feature>
<keyword evidence="10" id="KW-0975">Bacterial flagellum</keyword>
<keyword evidence="13" id="KW-0969">Cilium</keyword>
<comment type="subcellular location">
    <subcellularLocation>
        <location evidence="12">Cell membrane</location>
        <topology evidence="12">Multi-pass membrane protein</topology>
    </subcellularLocation>
    <subcellularLocation>
        <location evidence="12">Bacterial flagellum basal body</location>
    </subcellularLocation>
</comment>
<evidence type="ECO:0000313" key="13">
    <source>
        <dbReference type="EMBL" id="WOC31259.1"/>
    </source>
</evidence>
<evidence type="ECO:0000256" key="5">
    <source>
        <dbReference type="ARBA" id="ARBA00022692"/>
    </source>
</evidence>
<dbReference type="PRINTS" id="PR00951">
    <property type="entry name" value="FLGBIOSNFLIP"/>
</dbReference>
<reference evidence="13" key="2">
    <citation type="submission" date="2024-06" db="EMBL/GenBank/DDBJ databases">
        <title>Caproicibacterium argilliputei sp. nov, a novel caproic acid producing anaerobic bacterium isolated from pit mud.</title>
        <authorList>
            <person name="Xia S."/>
        </authorList>
    </citation>
    <scope>NUCLEOTIDE SEQUENCE</scope>
    <source>
        <strain evidence="13">ZCY20-5</strain>
    </source>
</reference>